<dbReference type="AlphaFoldDB" id="A0A7S4NNH5"/>
<dbReference type="EMBL" id="HBKR01012369">
    <property type="protein sequence ID" value="CAE2298616.1"/>
    <property type="molecule type" value="Transcribed_RNA"/>
</dbReference>
<keyword evidence="1" id="KW-0732">Signal</keyword>
<reference evidence="2" key="1">
    <citation type="submission" date="2021-01" db="EMBL/GenBank/DDBJ databases">
        <authorList>
            <person name="Corre E."/>
            <person name="Pelletier E."/>
            <person name="Niang G."/>
            <person name="Scheremetjew M."/>
            <person name="Finn R."/>
            <person name="Kale V."/>
            <person name="Holt S."/>
            <person name="Cochrane G."/>
            <person name="Meng A."/>
            <person name="Brown T."/>
            <person name="Cohen L."/>
        </authorList>
    </citation>
    <scope>NUCLEOTIDE SEQUENCE</scope>
    <source>
        <strain evidence="2">SoJaBio B1-5/56/2</strain>
    </source>
</reference>
<feature type="chain" id="PRO_5030969353" evidence="1">
    <location>
        <begin position="24"/>
        <end position="334"/>
    </location>
</feature>
<feature type="signal peptide" evidence="1">
    <location>
        <begin position="1"/>
        <end position="23"/>
    </location>
</feature>
<evidence type="ECO:0000256" key="1">
    <source>
        <dbReference type="SAM" id="SignalP"/>
    </source>
</evidence>
<sequence>MSSTPIILSVSLFLLFSCRSCQGQQMYGLVEKLKPREYSQLGAINTRSGSTHILKDLSSYGSSIGGASLDGTTGIWFVMYSKIPSDGYEIFCSMVQINLADNSSYPLSVNVSESYCPWGIAWSETNQVVYGVSWNVRLGLQEVVIIDPTTGTTSLLTELPKKYGNIYGNSRLASLDDINGIFYVVLDGYDYVGQYLYAINVTTGDYKDYTLNADDSEWIVTSMTWDSQLDCFVGIGYKANRGWWEFIHVSSTGRITAVHHFDDATTNYIYEYNIFWLDEASQDYYLLVSDFNQKDWYIYTFDAKTGFVIGKSFQLSCDGGVPNNECIPNHLTMY</sequence>
<protein>
    <submittedName>
        <fullName evidence="2">Uncharacterized protein</fullName>
    </submittedName>
</protein>
<organism evidence="2">
    <name type="scientific">Paramoeba aestuarina</name>
    <dbReference type="NCBI Taxonomy" id="180227"/>
    <lineage>
        <taxon>Eukaryota</taxon>
        <taxon>Amoebozoa</taxon>
        <taxon>Discosea</taxon>
        <taxon>Flabellinia</taxon>
        <taxon>Dactylopodida</taxon>
        <taxon>Paramoebidae</taxon>
        <taxon>Paramoeba</taxon>
    </lineage>
</organism>
<proteinExistence type="predicted"/>
<gene>
    <name evidence="2" type="ORF">NAES01612_LOCUS8205</name>
</gene>
<evidence type="ECO:0000313" key="2">
    <source>
        <dbReference type="EMBL" id="CAE2298616.1"/>
    </source>
</evidence>
<accession>A0A7S4NNH5</accession>
<name>A0A7S4NNH5_9EUKA</name>